<gene>
    <name evidence="2" type="ORF">N7509_005843</name>
</gene>
<keyword evidence="3" id="KW-1185">Reference proteome</keyword>
<sequence>MSSSITIPRAAGVGVTRPALSQLVASRTTHSRSILGCARSYHTGNKDKFERISRRIDKYHRHPEANCCRKAEAREDWPATSHRIAGWTLGSWRRSRSSFSELSSGRETTFWDAENEQMARQISSMKKLASDDPYDALFGRKLGASYMEQNNARWPSFLWTFVNEKPAYAEPSKAHLQDFNFTRSPSSSSLGNPDALQYDPISGRMVPAPPVESKIKGTKASVDCPPGSEVEAKFTSIPAVPEDSKFRKTSAIAHSQTIDCPPGSELDALYKTDPAALKDAKVTGVKHGEESTQKPNVNISCAPGSELEALFISESIHTEQPHAETFNVKKSAKHYRPDAGLNTSGNVECAPGSELEAMFSSNPAAREDRSRPLNAFNPESSETHTTVSVDCPPGGELEAKFATQLSLGEHYTAPTDVPNIDCAPGSEVEAKMVAESGINLSQAPERPTPSVDRTESIDYAPGSELEALFTADPASAETITRPAKLADSRSTQKAPLTMDCAPGNELEAMFASEAAATGAYGKVENVSPLQASDIRAGRISDVQYDGVEDRVGDFLALNPKAANTGSAPFRILAYDAAASKVASSEADSFFGANEPVAPHEVLSRLHNPAKFVPYFEQMQQDGYEIATGGGDIIVFRKSSNGSVNPIMSPEVAARQEDIHADIAKSIHHDSYNSSESSSRPSTSKPSSKSKSKPNANKHTRAEESQASGSSTNPKPKARSTFSKAVRRIFITGTIVGASCYAFGVVTEYFRTGGKDGYGIDGFTVFESDRRHR</sequence>
<evidence type="ECO:0000256" key="1">
    <source>
        <dbReference type="SAM" id="MobiDB-lite"/>
    </source>
</evidence>
<dbReference type="RefSeq" id="XP_056489782.1">
    <property type="nucleotide sequence ID" value="XM_056630480.1"/>
</dbReference>
<proteinExistence type="predicted"/>
<evidence type="ECO:0000313" key="2">
    <source>
        <dbReference type="EMBL" id="KAJ5397730.1"/>
    </source>
</evidence>
<dbReference type="EMBL" id="JAPZBU010000006">
    <property type="protein sequence ID" value="KAJ5397730.1"/>
    <property type="molecule type" value="Genomic_DNA"/>
</dbReference>
<evidence type="ECO:0000313" key="3">
    <source>
        <dbReference type="Proteomes" id="UP001147747"/>
    </source>
</evidence>
<reference evidence="2" key="1">
    <citation type="submission" date="2022-12" db="EMBL/GenBank/DDBJ databases">
        <authorList>
            <person name="Petersen C."/>
        </authorList>
    </citation>
    <scope>NUCLEOTIDE SEQUENCE</scope>
    <source>
        <strain evidence="2">IBT 29677</strain>
    </source>
</reference>
<feature type="compositionally biased region" description="Polar residues" evidence="1">
    <location>
        <begin position="704"/>
        <end position="713"/>
    </location>
</feature>
<dbReference type="AlphaFoldDB" id="A0A9W9W2Z4"/>
<dbReference type="GeneID" id="81369460"/>
<protein>
    <submittedName>
        <fullName evidence="2">Uncharacterized protein</fullName>
    </submittedName>
</protein>
<dbReference type="OrthoDB" id="3946750at2759"/>
<feature type="compositionally biased region" description="Low complexity" evidence="1">
    <location>
        <begin position="671"/>
        <end position="686"/>
    </location>
</feature>
<organism evidence="2 3">
    <name type="scientific">Penicillium cosmopolitanum</name>
    <dbReference type="NCBI Taxonomy" id="1131564"/>
    <lineage>
        <taxon>Eukaryota</taxon>
        <taxon>Fungi</taxon>
        <taxon>Dikarya</taxon>
        <taxon>Ascomycota</taxon>
        <taxon>Pezizomycotina</taxon>
        <taxon>Eurotiomycetes</taxon>
        <taxon>Eurotiomycetidae</taxon>
        <taxon>Eurotiales</taxon>
        <taxon>Aspergillaceae</taxon>
        <taxon>Penicillium</taxon>
    </lineage>
</organism>
<feature type="compositionally biased region" description="Basic residues" evidence="1">
    <location>
        <begin position="687"/>
        <end position="698"/>
    </location>
</feature>
<name>A0A9W9W2Z4_9EURO</name>
<comment type="caution">
    <text evidence="2">The sequence shown here is derived from an EMBL/GenBank/DDBJ whole genome shotgun (WGS) entry which is preliminary data.</text>
</comment>
<accession>A0A9W9W2Z4</accession>
<feature type="region of interest" description="Disordered" evidence="1">
    <location>
        <begin position="668"/>
        <end position="720"/>
    </location>
</feature>
<reference evidence="2" key="2">
    <citation type="journal article" date="2023" name="IMA Fungus">
        <title>Comparative genomic study of the Penicillium genus elucidates a diverse pangenome and 15 lateral gene transfer events.</title>
        <authorList>
            <person name="Petersen C."/>
            <person name="Sorensen T."/>
            <person name="Nielsen M.R."/>
            <person name="Sondergaard T.E."/>
            <person name="Sorensen J.L."/>
            <person name="Fitzpatrick D.A."/>
            <person name="Frisvad J.C."/>
            <person name="Nielsen K.L."/>
        </authorList>
    </citation>
    <scope>NUCLEOTIDE SEQUENCE</scope>
    <source>
        <strain evidence="2">IBT 29677</strain>
    </source>
</reference>
<dbReference type="Proteomes" id="UP001147747">
    <property type="component" value="Unassembled WGS sequence"/>
</dbReference>